<sequence>METVILILLIMGEIIFLFWALKTGNVKRREKYIWKAVCTTILALLLIAGVMEGLSRYGAILLVLLFQTCMGLLTERRRKGKPYGKVTMTALFLVNIAVYLLALLPAFLFPQYNPLAVTGKHAVEIAEYTYADENRIETFSDIGENRSVTVKVWYPAEEGAYPLVVFSHGAFGVIDSNNSTYTELASHGYVVVSIGHPYHAMFVKDVSGKTTYASKEFIEQIYAMNSDETPEGEDDSDKEMTTYLNSREWMKVRTEDMNFVLDTILEKADTVNEVPFSMIDRNKIGLFGHSLGGAASVQVGRERKDIDAVIDLEGTMLGEYAGFKDGTEIFNEEPYPIPLLDVNSKVIHDLALEVPGDGYVNFYTGERALDYREVIFDDAGHLNFTDLPIVSPPLARLLGVGDVDARKCMENVNYVVLAFFDYYLKGEGTLTIEKEY</sequence>
<feature type="transmembrane region" description="Helical" evidence="4">
    <location>
        <begin position="33"/>
        <end position="51"/>
    </location>
</feature>
<evidence type="ECO:0000313" key="6">
    <source>
        <dbReference type="Proteomes" id="UP001451571"/>
    </source>
</evidence>
<dbReference type="Pfam" id="PF03403">
    <property type="entry name" value="PAF-AH_p_II"/>
    <property type="match status" value="1"/>
</dbReference>
<feature type="transmembrane region" description="Helical" evidence="4">
    <location>
        <begin position="86"/>
        <end position="108"/>
    </location>
</feature>
<evidence type="ECO:0008006" key="7">
    <source>
        <dbReference type="Google" id="ProtNLM"/>
    </source>
</evidence>
<keyword evidence="1" id="KW-0378">Hydrolase</keyword>
<dbReference type="InterPro" id="IPR029058">
    <property type="entry name" value="AB_hydrolase_fold"/>
</dbReference>
<keyword evidence="2" id="KW-0442">Lipid degradation</keyword>
<keyword evidence="4" id="KW-1133">Transmembrane helix</keyword>
<organism evidence="5 6">
    <name type="scientific">Kineothrix sedimenti</name>
    <dbReference type="NCBI Taxonomy" id="3123317"/>
    <lineage>
        <taxon>Bacteria</taxon>
        <taxon>Bacillati</taxon>
        <taxon>Bacillota</taxon>
        <taxon>Clostridia</taxon>
        <taxon>Lachnospirales</taxon>
        <taxon>Lachnospiraceae</taxon>
        <taxon>Kineothrix</taxon>
    </lineage>
</organism>
<evidence type="ECO:0000256" key="1">
    <source>
        <dbReference type="ARBA" id="ARBA00022801"/>
    </source>
</evidence>
<dbReference type="Gene3D" id="3.40.50.1820">
    <property type="entry name" value="alpha/beta hydrolase"/>
    <property type="match status" value="1"/>
</dbReference>
<keyword evidence="4" id="KW-0812">Transmembrane</keyword>
<keyword evidence="3" id="KW-0443">Lipid metabolism</keyword>
<protein>
    <recommendedName>
        <fullName evidence="7">Platelet-activating factor acetylhydrolase</fullName>
    </recommendedName>
</protein>
<gene>
    <name evidence="5" type="ORF">V6984_10360</name>
</gene>
<feature type="transmembrane region" description="Helical" evidence="4">
    <location>
        <begin position="6"/>
        <end position="21"/>
    </location>
</feature>
<dbReference type="PANTHER" id="PTHR10272">
    <property type="entry name" value="PLATELET-ACTIVATING FACTOR ACETYLHYDROLASE"/>
    <property type="match status" value="1"/>
</dbReference>
<dbReference type="PANTHER" id="PTHR10272:SF0">
    <property type="entry name" value="PLATELET-ACTIVATING FACTOR ACETYLHYDROLASE"/>
    <property type="match status" value="1"/>
</dbReference>
<dbReference type="SUPFAM" id="SSF53474">
    <property type="entry name" value="alpha/beta-Hydrolases"/>
    <property type="match status" value="1"/>
</dbReference>
<feature type="transmembrane region" description="Helical" evidence="4">
    <location>
        <begin position="57"/>
        <end position="74"/>
    </location>
</feature>
<evidence type="ECO:0000256" key="4">
    <source>
        <dbReference type="SAM" id="Phobius"/>
    </source>
</evidence>
<reference evidence="5 6" key="1">
    <citation type="submission" date="2024-02" db="EMBL/GenBank/DDBJ databases">
        <title>Bacterial strain from lacustrine sediment.</title>
        <authorList>
            <person name="Petit C."/>
            <person name="Fadhlaoui K."/>
        </authorList>
    </citation>
    <scope>NUCLEOTIDE SEQUENCE [LARGE SCALE GENOMIC DNA]</scope>
    <source>
        <strain evidence="5 6">IPX-CK</strain>
    </source>
</reference>
<keyword evidence="6" id="KW-1185">Reference proteome</keyword>
<keyword evidence="4" id="KW-0472">Membrane</keyword>
<evidence type="ECO:0000256" key="2">
    <source>
        <dbReference type="ARBA" id="ARBA00022963"/>
    </source>
</evidence>
<evidence type="ECO:0000256" key="3">
    <source>
        <dbReference type="ARBA" id="ARBA00023098"/>
    </source>
</evidence>
<dbReference type="EMBL" id="CP146256">
    <property type="protein sequence ID" value="XAH76134.1"/>
    <property type="molecule type" value="Genomic_DNA"/>
</dbReference>
<dbReference type="Proteomes" id="UP001451571">
    <property type="component" value="Chromosome"/>
</dbReference>
<proteinExistence type="predicted"/>
<dbReference type="RefSeq" id="WP_342759706.1">
    <property type="nucleotide sequence ID" value="NZ_CP146256.1"/>
</dbReference>
<evidence type="ECO:0000313" key="5">
    <source>
        <dbReference type="EMBL" id="XAH76134.1"/>
    </source>
</evidence>
<name>A0ABZ3F0P9_9FIRM</name>
<accession>A0ABZ3F0P9</accession>